<organism evidence="1 2">
    <name type="scientific">Trachipleistophora hominis</name>
    <name type="common">Microsporidian parasite</name>
    <dbReference type="NCBI Taxonomy" id="72359"/>
    <lineage>
        <taxon>Eukaryota</taxon>
        <taxon>Fungi</taxon>
        <taxon>Fungi incertae sedis</taxon>
        <taxon>Microsporidia</taxon>
        <taxon>Pleistophoridae</taxon>
        <taxon>Trachipleistophora</taxon>
    </lineage>
</organism>
<evidence type="ECO:0000313" key="2">
    <source>
        <dbReference type="Proteomes" id="UP000011185"/>
    </source>
</evidence>
<dbReference type="EMBL" id="JH993902">
    <property type="protein sequence ID" value="ELQ75927.1"/>
    <property type="molecule type" value="Genomic_DNA"/>
</dbReference>
<keyword evidence="2" id="KW-1185">Reference proteome</keyword>
<dbReference type="VEuPathDB" id="MicrosporidiaDB:THOM_1114"/>
<protein>
    <submittedName>
        <fullName evidence="1">Putative LRR containing protein</fullName>
    </submittedName>
</protein>
<evidence type="ECO:0000313" key="1">
    <source>
        <dbReference type="EMBL" id="ELQ75927.1"/>
    </source>
</evidence>
<dbReference type="InParanoid" id="L7JYU6"/>
<sequence>MKYDMQIIGILVLTIVVIRCELRNLLLDSLQSDVVSNFNIMSKCESMDLKNFSGIMNMQPVLRFGMALLNHATLKYSVNTRTLVLDGGLHLNTFFLPHWVEHLKLNGLTMNNSEVFHLHRNLKNIEICNCLGTLHFADMFNIGELYVEHKSAIDMKDLGGSHTSMHFKNLSLNRSLNIPVGVVSIMLWNVTMSDKTVIRISSECESMIVGLSQCVINWQNTTGMDILECAVKELYKFVRCDGSDFFMLDLGDSYLTKRFTIPDNAAVICLTHVNGSKEFPVLVNESCKTLIIDNCTGVVVCHSLKSLELLSMLRFGLNNLEVQFNRRSNATLEICYQFTHNRSLQLAICTKNLRAIVFKCESLNITMAEMMNNDKCHFYILIPTTSHHLARNIESIYSVNITKIDPITILKEHLRMNKTHRREFRMQRIVKIDFKNITLN</sequence>
<dbReference type="AlphaFoldDB" id="L7JYU6"/>
<reference evidence="1 2" key="1">
    <citation type="journal article" date="2012" name="PLoS Pathog.">
        <title>The genome of the obligate intracellular parasite Trachipleistophora hominis: new insights into microsporidian genome dynamics and reductive evolution.</title>
        <authorList>
            <person name="Heinz E."/>
            <person name="Williams T.A."/>
            <person name="Nakjang S."/>
            <person name="Noel C.J."/>
            <person name="Swan D.C."/>
            <person name="Goldberg A.V."/>
            <person name="Harris S.R."/>
            <person name="Weinmaier T."/>
            <person name="Markert S."/>
            <person name="Becher D."/>
            <person name="Bernhardt J."/>
            <person name="Dagan T."/>
            <person name="Hacker C."/>
            <person name="Lucocq J.M."/>
            <person name="Schweder T."/>
            <person name="Rattei T."/>
            <person name="Hall N."/>
            <person name="Hirt R.P."/>
            <person name="Embley T.M."/>
        </authorList>
    </citation>
    <scope>NUCLEOTIDE SEQUENCE [LARGE SCALE GENOMIC DNA]</scope>
</reference>
<dbReference type="HOGENOM" id="CLU_622851_0_0_1"/>
<gene>
    <name evidence="1" type="ORF">THOM_1114</name>
</gene>
<dbReference type="Proteomes" id="UP000011185">
    <property type="component" value="Unassembled WGS sequence"/>
</dbReference>
<name>L7JYU6_TRAHO</name>
<proteinExistence type="predicted"/>
<accession>L7JYU6</accession>